<dbReference type="EMBL" id="CM042031">
    <property type="protein sequence ID" value="KAI3786141.1"/>
    <property type="molecule type" value="Genomic_DNA"/>
</dbReference>
<evidence type="ECO:0000313" key="1">
    <source>
        <dbReference type="EMBL" id="KAI3786141.1"/>
    </source>
</evidence>
<comment type="caution">
    <text evidence="1">The sequence shown here is derived from an EMBL/GenBank/DDBJ whole genome shotgun (WGS) entry which is preliminary data.</text>
</comment>
<sequence>MSNNRTPLHRSSFLLESLQTQHLNPIGLQITGPTCCFSILSCILTMLKTFIRTKNNKLMLVGFLILLYSFKSLCYRSFVMTCEYVCCVRDYML</sequence>
<keyword evidence="2" id="KW-1185">Reference proteome</keyword>
<protein>
    <submittedName>
        <fullName evidence="1">Uncharacterized protein</fullName>
    </submittedName>
</protein>
<gene>
    <name evidence="1" type="ORF">L1987_45272</name>
</gene>
<dbReference type="Proteomes" id="UP001056120">
    <property type="component" value="Linkage Group LG14"/>
</dbReference>
<name>A0ACB9GSF3_9ASTR</name>
<organism evidence="1 2">
    <name type="scientific">Smallanthus sonchifolius</name>
    <dbReference type="NCBI Taxonomy" id="185202"/>
    <lineage>
        <taxon>Eukaryota</taxon>
        <taxon>Viridiplantae</taxon>
        <taxon>Streptophyta</taxon>
        <taxon>Embryophyta</taxon>
        <taxon>Tracheophyta</taxon>
        <taxon>Spermatophyta</taxon>
        <taxon>Magnoliopsida</taxon>
        <taxon>eudicotyledons</taxon>
        <taxon>Gunneridae</taxon>
        <taxon>Pentapetalae</taxon>
        <taxon>asterids</taxon>
        <taxon>campanulids</taxon>
        <taxon>Asterales</taxon>
        <taxon>Asteraceae</taxon>
        <taxon>Asteroideae</taxon>
        <taxon>Heliantheae alliance</taxon>
        <taxon>Millerieae</taxon>
        <taxon>Smallanthus</taxon>
    </lineage>
</organism>
<reference evidence="1 2" key="2">
    <citation type="journal article" date="2022" name="Mol. Ecol. Resour.">
        <title>The genomes of chicory, endive, great burdock and yacon provide insights into Asteraceae paleo-polyploidization history and plant inulin production.</title>
        <authorList>
            <person name="Fan W."/>
            <person name="Wang S."/>
            <person name="Wang H."/>
            <person name="Wang A."/>
            <person name="Jiang F."/>
            <person name="Liu H."/>
            <person name="Zhao H."/>
            <person name="Xu D."/>
            <person name="Zhang Y."/>
        </authorList>
    </citation>
    <scope>NUCLEOTIDE SEQUENCE [LARGE SCALE GENOMIC DNA]</scope>
    <source>
        <strain evidence="2">cv. Yunnan</strain>
        <tissue evidence="1">Leaves</tissue>
    </source>
</reference>
<evidence type="ECO:0000313" key="2">
    <source>
        <dbReference type="Proteomes" id="UP001056120"/>
    </source>
</evidence>
<reference evidence="2" key="1">
    <citation type="journal article" date="2022" name="Mol. Ecol. Resour.">
        <title>The genomes of chicory, endive, great burdock and yacon provide insights into Asteraceae palaeo-polyploidization history and plant inulin production.</title>
        <authorList>
            <person name="Fan W."/>
            <person name="Wang S."/>
            <person name="Wang H."/>
            <person name="Wang A."/>
            <person name="Jiang F."/>
            <person name="Liu H."/>
            <person name="Zhao H."/>
            <person name="Xu D."/>
            <person name="Zhang Y."/>
        </authorList>
    </citation>
    <scope>NUCLEOTIDE SEQUENCE [LARGE SCALE GENOMIC DNA]</scope>
    <source>
        <strain evidence="2">cv. Yunnan</strain>
    </source>
</reference>
<proteinExistence type="predicted"/>
<accession>A0ACB9GSF3</accession>